<dbReference type="Gene3D" id="3.90.76.10">
    <property type="entry name" value="Dipeptide-binding Protein, Domain 1"/>
    <property type="match status" value="1"/>
</dbReference>
<feature type="chain" id="PRO_5001651973" evidence="5">
    <location>
        <begin position="18"/>
        <end position="522"/>
    </location>
</feature>
<dbReference type="GO" id="GO:1904680">
    <property type="term" value="F:peptide transmembrane transporter activity"/>
    <property type="evidence" value="ECO:0007669"/>
    <property type="project" value="TreeGrafter"/>
</dbReference>
<evidence type="ECO:0000313" key="8">
    <source>
        <dbReference type="Proteomes" id="UP000027982"/>
    </source>
</evidence>
<dbReference type="STRING" id="661478.OP10G_4051"/>
<evidence type="ECO:0000256" key="5">
    <source>
        <dbReference type="SAM" id="SignalP"/>
    </source>
</evidence>
<name>A0A068NYU2_FIMGI</name>
<sequence>MAARRFICFGLCLAATACGPKFSAKSGSPADTLTWAIPFELTTLDPATATEGRAFDVLRQVYEGLLAIDERGQVVPALADRWEISDDGRTYLFHLHPRVRFGDGRPFTSADVVGSYERACLPEMRSPLAPDYLKDIVGVDEVVKGAARHLAGLRAVDPLTVEIKLREPRPSFLSRLAYPVCAIVPAGSPEIRDAAQMIGTGPFIPVSRTTTGLEMKANLAYWGGTPKLSHLSIRFVPDSGTRLNLFRTGEVDLTSVPSGDVPGVRREPSLAKALVVTPRADVSYLQFNAISEPVLKDPRVRRALALCIDRKRIATDISGGVPIPAATLIPPGVPGHEEADVPPADPAAARRLLAEAGYPGGKRFPPIQIAYQDTQRENPAVEAIVTMWRKELGIEATGRGIPAPALREANLARRLPCFFTAWVGDYPDPDDFASMLLRTGSSANGSSYSNPRVDQMLDAADRMPLGPARLERYRAAETAALADAPIVPLLFLRDAELVSGRVQGLKHGAFGHSSFSTVSVRP</sequence>
<keyword evidence="8" id="KW-1185">Reference proteome</keyword>
<feature type="domain" description="Solute-binding protein family 5" evidence="6">
    <location>
        <begin position="73"/>
        <end position="442"/>
    </location>
</feature>
<keyword evidence="4 5" id="KW-0732">Signal</keyword>
<dbReference type="EMBL" id="CP007139">
    <property type="protein sequence ID" value="AIE87419.1"/>
    <property type="molecule type" value="Genomic_DNA"/>
</dbReference>
<reference evidence="7 8" key="1">
    <citation type="journal article" date="2014" name="PLoS ONE">
        <title>The first complete genome sequence of the class fimbriimonadia in the phylum armatimonadetes.</title>
        <authorList>
            <person name="Hu Z.Y."/>
            <person name="Wang Y.Z."/>
            <person name="Im W.T."/>
            <person name="Wang S.Y."/>
            <person name="Zhao G.P."/>
            <person name="Zheng H.J."/>
            <person name="Quan Z.X."/>
        </authorList>
    </citation>
    <scope>NUCLEOTIDE SEQUENCE [LARGE SCALE GENOMIC DNA]</scope>
    <source>
        <strain evidence="7">Gsoil 348</strain>
    </source>
</reference>
<dbReference type="Proteomes" id="UP000027982">
    <property type="component" value="Chromosome"/>
</dbReference>
<evidence type="ECO:0000256" key="3">
    <source>
        <dbReference type="ARBA" id="ARBA00022448"/>
    </source>
</evidence>
<evidence type="ECO:0000256" key="4">
    <source>
        <dbReference type="ARBA" id="ARBA00022729"/>
    </source>
</evidence>
<dbReference type="CDD" id="cd08504">
    <property type="entry name" value="PBP2_OppA"/>
    <property type="match status" value="1"/>
</dbReference>
<dbReference type="KEGG" id="fgi:OP10G_4051"/>
<evidence type="ECO:0000256" key="2">
    <source>
        <dbReference type="ARBA" id="ARBA00005695"/>
    </source>
</evidence>
<proteinExistence type="inferred from homology"/>
<dbReference type="GO" id="GO:0030313">
    <property type="term" value="C:cell envelope"/>
    <property type="evidence" value="ECO:0007669"/>
    <property type="project" value="UniProtKB-SubCell"/>
</dbReference>
<protein>
    <submittedName>
        <fullName evidence="7">Extracellular solute-binding protein</fullName>
    </submittedName>
</protein>
<dbReference type="Pfam" id="PF00496">
    <property type="entry name" value="SBP_bac_5"/>
    <property type="match status" value="1"/>
</dbReference>
<dbReference type="Gene3D" id="3.10.105.10">
    <property type="entry name" value="Dipeptide-binding Protein, Domain 3"/>
    <property type="match status" value="1"/>
</dbReference>
<dbReference type="InterPro" id="IPR030678">
    <property type="entry name" value="Peptide/Ni-bd"/>
</dbReference>
<evidence type="ECO:0000256" key="1">
    <source>
        <dbReference type="ARBA" id="ARBA00004196"/>
    </source>
</evidence>
<dbReference type="InterPro" id="IPR000914">
    <property type="entry name" value="SBP_5_dom"/>
</dbReference>
<dbReference type="RefSeq" id="WP_025228682.1">
    <property type="nucleotide sequence ID" value="NZ_CP007139.1"/>
</dbReference>
<dbReference type="InterPro" id="IPR039424">
    <property type="entry name" value="SBP_5"/>
</dbReference>
<dbReference type="HOGENOM" id="CLU_017028_0_3_0"/>
<gene>
    <name evidence="7" type="ORF">OP10G_4051</name>
</gene>
<dbReference type="GO" id="GO:0043190">
    <property type="term" value="C:ATP-binding cassette (ABC) transporter complex"/>
    <property type="evidence" value="ECO:0007669"/>
    <property type="project" value="InterPro"/>
</dbReference>
<dbReference type="PANTHER" id="PTHR30290:SF10">
    <property type="entry name" value="PERIPLASMIC OLIGOPEPTIDE-BINDING PROTEIN-RELATED"/>
    <property type="match status" value="1"/>
</dbReference>
<dbReference type="eggNOG" id="COG4166">
    <property type="taxonomic scope" value="Bacteria"/>
</dbReference>
<comment type="similarity">
    <text evidence="2">Belongs to the bacterial solute-binding protein 5 family.</text>
</comment>
<organism evidence="7 8">
    <name type="scientific">Fimbriimonas ginsengisoli Gsoil 348</name>
    <dbReference type="NCBI Taxonomy" id="661478"/>
    <lineage>
        <taxon>Bacteria</taxon>
        <taxon>Bacillati</taxon>
        <taxon>Armatimonadota</taxon>
        <taxon>Fimbriimonadia</taxon>
        <taxon>Fimbriimonadales</taxon>
        <taxon>Fimbriimonadaceae</taxon>
        <taxon>Fimbriimonas</taxon>
    </lineage>
</organism>
<comment type="subcellular location">
    <subcellularLocation>
        <location evidence="1">Cell envelope</location>
    </subcellularLocation>
</comment>
<dbReference type="PIRSF" id="PIRSF002741">
    <property type="entry name" value="MppA"/>
    <property type="match status" value="1"/>
</dbReference>
<dbReference type="GO" id="GO:0015833">
    <property type="term" value="P:peptide transport"/>
    <property type="evidence" value="ECO:0007669"/>
    <property type="project" value="TreeGrafter"/>
</dbReference>
<dbReference type="OrthoDB" id="137511at2"/>
<dbReference type="PROSITE" id="PS51257">
    <property type="entry name" value="PROKAR_LIPOPROTEIN"/>
    <property type="match status" value="1"/>
</dbReference>
<dbReference type="AlphaFoldDB" id="A0A068NYU2"/>
<dbReference type="SUPFAM" id="SSF53850">
    <property type="entry name" value="Periplasmic binding protein-like II"/>
    <property type="match status" value="1"/>
</dbReference>
<feature type="signal peptide" evidence="5">
    <location>
        <begin position="1"/>
        <end position="17"/>
    </location>
</feature>
<evidence type="ECO:0000313" key="7">
    <source>
        <dbReference type="EMBL" id="AIE87419.1"/>
    </source>
</evidence>
<dbReference type="PANTHER" id="PTHR30290">
    <property type="entry name" value="PERIPLASMIC BINDING COMPONENT OF ABC TRANSPORTER"/>
    <property type="match status" value="1"/>
</dbReference>
<dbReference type="GO" id="GO:0042597">
    <property type="term" value="C:periplasmic space"/>
    <property type="evidence" value="ECO:0007669"/>
    <property type="project" value="UniProtKB-ARBA"/>
</dbReference>
<keyword evidence="3" id="KW-0813">Transport</keyword>
<evidence type="ECO:0000259" key="6">
    <source>
        <dbReference type="Pfam" id="PF00496"/>
    </source>
</evidence>
<accession>A0A068NYU2</accession>
<dbReference type="Gene3D" id="3.40.190.10">
    <property type="entry name" value="Periplasmic binding protein-like II"/>
    <property type="match status" value="1"/>
</dbReference>